<evidence type="ECO:0000256" key="3">
    <source>
        <dbReference type="ARBA" id="ARBA00007523"/>
    </source>
</evidence>
<comment type="cofactor">
    <cofactor evidence="2">
        <name>[4Fe-4S] cluster</name>
        <dbReference type="ChEBI" id="CHEBI:49883"/>
    </cofactor>
</comment>
<gene>
    <name evidence="11" type="ORF">UFOPK1446_00079</name>
</gene>
<evidence type="ECO:0000256" key="4">
    <source>
        <dbReference type="ARBA" id="ARBA00022485"/>
    </source>
</evidence>
<comment type="cofactor">
    <cofactor evidence="1">
        <name>FMN</name>
        <dbReference type="ChEBI" id="CHEBI:58210"/>
    </cofactor>
</comment>
<sequence>MKSLTFGATHEPVLLAGIGNPNVFEGSMTLANHRALHGSPLPAGRRTKRSVDEAIVALQRDGVRGRGGANFPFAIKLQSIVDQRKKPIIVVNAAEGEPASAKDLGLLSRNPHLILDGAISTARLVGGTEVIIWLHHGSPALGVLRRAIDERVQEVGDISIKVAQAPDRFVSGQVTSVVQGLSGGIALPYVLKDQPSVKGVNGRPTLISNAETYALVATTLQHGAASAGHLLTTVMDAAGNRTIIETIRGTAVSDVLSAAGVSVANEPILVGGYAGSWLTAHRLPSAVVDSIVAPEPDIRLGVALFAITDPSWCPVALTARIVTWLASQSAGQCGPCAFGLPATAEALNRLAQGVGSSTDRDHLVRWLPMLSGRGACAHPDGVVGLVRATGESFANHLWDHVNQVPCTSVRATYPWPALEVPVAVTS</sequence>
<feature type="domain" description="NADH-ubiquinone oxidoreductase 51kDa subunit iron-sulphur binding" evidence="10">
    <location>
        <begin position="315"/>
        <end position="360"/>
    </location>
</feature>
<keyword evidence="6" id="KW-0288">FMN</keyword>
<keyword evidence="7" id="KW-0479">Metal-binding</keyword>
<dbReference type="PANTHER" id="PTHR11780">
    <property type="entry name" value="NADH-UBIQUINONE OXIDOREDUCTASE FLAVOPROTEIN 1 NDUFV1"/>
    <property type="match status" value="1"/>
</dbReference>
<evidence type="ECO:0000313" key="11">
    <source>
        <dbReference type="EMBL" id="CAB4535049.1"/>
    </source>
</evidence>
<dbReference type="Pfam" id="PF10589">
    <property type="entry name" value="NADH_4Fe-4S"/>
    <property type="match status" value="1"/>
</dbReference>
<organism evidence="11">
    <name type="scientific">freshwater metagenome</name>
    <dbReference type="NCBI Taxonomy" id="449393"/>
    <lineage>
        <taxon>unclassified sequences</taxon>
        <taxon>metagenomes</taxon>
        <taxon>ecological metagenomes</taxon>
    </lineage>
</organism>
<name>A0A6J6B9J6_9ZZZZ</name>
<keyword evidence="9" id="KW-0411">Iron-sulfur</keyword>
<evidence type="ECO:0000256" key="7">
    <source>
        <dbReference type="ARBA" id="ARBA00022723"/>
    </source>
</evidence>
<dbReference type="GO" id="GO:0003954">
    <property type="term" value="F:NADH dehydrogenase activity"/>
    <property type="evidence" value="ECO:0007669"/>
    <property type="project" value="TreeGrafter"/>
</dbReference>
<keyword evidence="4" id="KW-0004">4Fe-4S</keyword>
<dbReference type="SUPFAM" id="SSF140490">
    <property type="entry name" value="Nqo1C-terminal domain-like"/>
    <property type="match status" value="1"/>
</dbReference>
<dbReference type="SUPFAM" id="SSF142019">
    <property type="entry name" value="Nqo1 FMN-binding domain-like"/>
    <property type="match status" value="1"/>
</dbReference>
<dbReference type="InterPro" id="IPR019575">
    <property type="entry name" value="Nuop51_4Fe4S-bd"/>
</dbReference>
<dbReference type="GO" id="GO:0051539">
    <property type="term" value="F:4 iron, 4 sulfur cluster binding"/>
    <property type="evidence" value="ECO:0007669"/>
    <property type="project" value="UniProtKB-KW"/>
</dbReference>
<evidence type="ECO:0000256" key="5">
    <source>
        <dbReference type="ARBA" id="ARBA00022630"/>
    </source>
</evidence>
<dbReference type="SMART" id="SM00928">
    <property type="entry name" value="NADH_4Fe-4S"/>
    <property type="match status" value="1"/>
</dbReference>
<keyword evidence="5" id="KW-0285">Flavoprotein</keyword>
<evidence type="ECO:0000256" key="6">
    <source>
        <dbReference type="ARBA" id="ARBA00022643"/>
    </source>
</evidence>
<dbReference type="EMBL" id="CAEZSO010000007">
    <property type="protein sequence ID" value="CAB4535049.1"/>
    <property type="molecule type" value="Genomic_DNA"/>
</dbReference>
<dbReference type="PANTHER" id="PTHR11780:SF10">
    <property type="entry name" value="NADH DEHYDROGENASE [UBIQUINONE] FLAVOPROTEIN 1, MITOCHONDRIAL"/>
    <property type="match status" value="1"/>
</dbReference>
<dbReference type="Pfam" id="PF01512">
    <property type="entry name" value="Complex1_51K"/>
    <property type="match status" value="1"/>
</dbReference>
<dbReference type="InterPro" id="IPR011538">
    <property type="entry name" value="Nuo51_FMN-bd"/>
</dbReference>
<dbReference type="AlphaFoldDB" id="A0A6J6B9J6"/>
<dbReference type="InterPro" id="IPR050837">
    <property type="entry name" value="ComplexI_51kDa_subunit"/>
</dbReference>
<dbReference type="InterPro" id="IPR037225">
    <property type="entry name" value="Nuo51_FMN-bd_sf"/>
</dbReference>
<accession>A0A6J6B9J6</accession>
<evidence type="ECO:0000256" key="8">
    <source>
        <dbReference type="ARBA" id="ARBA00023004"/>
    </source>
</evidence>
<evidence type="ECO:0000256" key="1">
    <source>
        <dbReference type="ARBA" id="ARBA00001917"/>
    </source>
</evidence>
<evidence type="ECO:0000256" key="2">
    <source>
        <dbReference type="ARBA" id="ARBA00001966"/>
    </source>
</evidence>
<dbReference type="InterPro" id="IPR037207">
    <property type="entry name" value="Nuop51_4Fe4S-bd_sf"/>
</dbReference>
<keyword evidence="8" id="KW-0408">Iron</keyword>
<evidence type="ECO:0000259" key="10">
    <source>
        <dbReference type="SMART" id="SM00928"/>
    </source>
</evidence>
<proteinExistence type="inferred from homology"/>
<reference evidence="11" key="1">
    <citation type="submission" date="2020-05" db="EMBL/GenBank/DDBJ databases">
        <authorList>
            <person name="Chiriac C."/>
            <person name="Salcher M."/>
            <person name="Ghai R."/>
            <person name="Kavagutti S V."/>
        </authorList>
    </citation>
    <scope>NUCLEOTIDE SEQUENCE</scope>
</reference>
<dbReference type="Gene3D" id="1.20.1440.230">
    <property type="entry name" value="NADH-ubiquinone oxidoreductase 51kDa subunit, iron-sulphur binding domain"/>
    <property type="match status" value="1"/>
</dbReference>
<comment type="similarity">
    <text evidence="3">Belongs to the complex I 51 kDa subunit family.</text>
</comment>
<dbReference type="GO" id="GO:0045333">
    <property type="term" value="P:cellular respiration"/>
    <property type="evidence" value="ECO:0007669"/>
    <property type="project" value="TreeGrafter"/>
</dbReference>
<protein>
    <submittedName>
        <fullName evidence="11">Unannotated protein</fullName>
    </submittedName>
</protein>
<dbReference type="Gene3D" id="3.40.50.11540">
    <property type="entry name" value="NADH-ubiquinone oxidoreductase 51kDa subunit"/>
    <property type="match status" value="1"/>
</dbReference>
<dbReference type="GO" id="GO:0046872">
    <property type="term" value="F:metal ion binding"/>
    <property type="evidence" value="ECO:0007669"/>
    <property type="project" value="UniProtKB-KW"/>
</dbReference>
<evidence type="ECO:0000256" key="9">
    <source>
        <dbReference type="ARBA" id="ARBA00023014"/>
    </source>
</evidence>